<gene>
    <name evidence="2" type="ORF">GCM10023205_25250</name>
</gene>
<evidence type="ECO:0000313" key="3">
    <source>
        <dbReference type="Proteomes" id="UP001500466"/>
    </source>
</evidence>
<dbReference type="EMBL" id="BAABHS010000007">
    <property type="protein sequence ID" value="GAA4960827.1"/>
    <property type="molecule type" value="Genomic_DNA"/>
</dbReference>
<reference evidence="3" key="1">
    <citation type="journal article" date="2019" name="Int. J. Syst. Evol. Microbiol.">
        <title>The Global Catalogue of Microorganisms (GCM) 10K type strain sequencing project: providing services to taxonomists for standard genome sequencing and annotation.</title>
        <authorList>
            <consortium name="The Broad Institute Genomics Platform"/>
            <consortium name="The Broad Institute Genome Sequencing Center for Infectious Disease"/>
            <person name="Wu L."/>
            <person name="Ma J."/>
        </authorList>
    </citation>
    <scope>NUCLEOTIDE SEQUENCE [LARGE SCALE GENOMIC DNA]</scope>
    <source>
        <strain evidence="3">JCM 17986</strain>
    </source>
</reference>
<dbReference type="Proteomes" id="UP001500466">
    <property type="component" value="Unassembled WGS sequence"/>
</dbReference>
<keyword evidence="3" id="KW-1185">Reference proteome</keyword>
<proteinExistence type="predicted"/>
<feature type="region of interest" description="Disordered" evidence="1">
    <location>
        <begin position="301"/>
        <end position="321"/>
    </location>
</feature>
<comment type="caution">
    <text evidence="2">The sequence shown here is derived from an EMBL/GenBank/DDBJ whole genome shotgun (WGS) entry which is preliminary data.</text>
</comment>
<name>A0ABP9H3C2_9ACTN</name>
<dbReference type="RefSeq" id="WP_345675490.1">
    <property type="nucleotide sequence ID" value="NZ_BAABHS010000007.1"/>
</dbReference>
<accession>A0ABP9H3C2</accession>
<protein>
    <submittedName>
        <fullName evidence="2">Uncharacterized protein</fullName>
    </submittedName>
</protein>
<feature type="region of interest" description="Disordered" evidence="1">
    <location>
        <begin position="30"/>
        <end position="49"/>
    </location>
</feature>
<sequence length="321" mass="33265">MVKSGSTQHRSKTRAAAQLADVRYRDALRARTTSTAASPQPDGTPAVGVPGGVGRVVRVSGPVCDFVQANLAAAWAASGARVLLVNGPQHARLRAGGSDRPAARHDVGLGAVSAFADVPGAGVLDTTVFEPTLGVLFSPAVRDSLVRILARARAGYDWVLLDEDICATAELLDAHVRVIAEPEIPVRERRGALPGGAVVDRPLQPADAALLLRERVHLATAGYGDFIAASGLLVMRFVGGPDRDEAYRGAVDAAMAEAGLPIVADIPDAARTHHRRALPALDEPTTPLAAAYRAAGAAIAAATERPHAPDSTRRTADADPA</sequence>
<evidence type="ECO:0000256" key="1">
    <source>
        <dbReference type="SAM" id="MobiDB-lite"/>
    </source>
</evidence>
<evidence type="ECO:0000313" key="2">
    <source>
        <dbReference type="EMBL" id="GAA4960827.1"/>
    </source>
</evidence>
<feature type="compositionally biased region" description="Basic and acidic residues" evidence="1">
    <location>
        <begin position="304"/>
        <end position="321"/>
    </location>
</feature>
<organism evidence="2 3">
    <name type="scientific">Yinghuangia aomiensis</name>
    <dbReference type="NCBI Taxonomy" id="676205"/>
    <lineage>
        <taxon>Bacteria</taxon>
        <taxon>Bacillati</taxon>
        <taxon>Actinomycetota</taxon>
        <taxon>Actinomycetes</taxon>
        <taxon>Kitasatosporales</taxon>
        <taxon>Streptomycetaceae</taxon>
        <taxon>Yinghuangia</taxon>
    </lineage>
</organism>